<dbReference type="AlphaFoldDB" id="A0A1F7FL39"/>
<organism evidence="2 3">
    <name type="scientific">Candidatus Raymondbacteria bacterium RIFOXYD12_FULL_49_13</name>
    <dbReference type="NCBI Taxonomy" id="1817890"/>
    <lineage>
        <taxon>Bacteria</taxon>
        <taxon>Raymondiibacteriota</taxon>
    </lineage>
</organism>
<feature type="transmembrane region" description="Helical" evidence="1">
    <location>
        <begin position="5"/>
        <end position="22"/>
    </location>
</feature>
<accession>A0A1F7FL39</accession>
<feature type="transmembrane region" description="Helical" evidence="1">
    <location>
        <begin position="244"/>
        <end position="268"/>
    </location>
</feature>
<gene>
    <name evidence="2" type="ORF">A2519_07380</name>
</gene>
<reference evidence="2 3" key="1">
    <citation type="journal article" date="2016" name="Nat. Commun.">
        <title>Thousands of microbial genomes shed light on interconnected biogeochemical processes in an aquifer system.</title>
        <authorList>
            <person name="Anantharaman K."/>
            <person name="Brown C.T."/>
            <person name="Hug L.A."/>
            <person name="Sharon I."/>
            <person name="Castelle C.J."/>
            <person name="Probst A.J."/>
            <person name="Thomas B.C."/>
            <person name="Singh A."/>
            <person name="Wilkins M.J."/>
            <person name="Karaoz U."/>
            <person name="Brodie E.L."/>
            <person name="Williams K.H."/>
            <person name="Hubbard S.S."/>
            <person name="Banfield J.F."/>
        </authorList>
    </citation>
    <scope>NUCLEOTIDE SEQUENCE [LARGE SCALE GENOMIC DNA]</scope>
</reference>
<dbReference type="EMBL" id="MFYX01000010">
    <property type="protein sequence ID" value="OGK07348.1"/>
    <property type="molecule type" value="Genomic_DNA"/>
</dbReference>
<proteinExistence type="predicted"/>
<feature type="transmembrane region" description="Helical" evidence="1">
    <location>
        <begin position="59"/>
        <end position="84"/>
    </location>
</feature>
<sequence>MRIKAHTYSFFIAIADFVISLFNEFTAMVFLASEMVMWSFLSLVSGGKTTRRGEFVRNGLDYGLGAVPIIGLIMFLIGFISALQSAAQLRMVGGNIFVADLLAVGITAEMGPLMAAIIIAGRSGSAIASEVATMKFSEEIDALKTMGLNPVRFIMVPKLWAMLLALPVLTMFSNFMGILGGTIIAVTYLKLSFAAFWLQLSQALVFKHILSGLIKSLVFAVLITVIGCHKGLRFTGGADGVGRATTASVVTSIFAIIAADSLFGVLFYF</sequence>
<keyword evidence="1" id="KW-0472">Membrane</keyword>
<name>A0A1F7FL39_UNCRA</name>
<dbReference type="PANTHER" id="PTHR30188:SF3">
    <property type="entry name" value="ABC TRANSPORTER PERMEASE"/>
    <property type="match status" value="1"/>
</dbReference>
<dbReference type="GO" id="GO:0005548">
    <property type="term" value="F:phospholipid transporter activity"/>
    <property type="evidence" value="ECO:0007669"/>
    <property type="project" value="TreeGrafter"/>
</dbReference>
<dbReference type="InterPro" id="IPR030802">
    <property type="entry name" value="Permease_MalE"/>
</dbReference>
<evidence type="ECO:0000313" key="2">
    <source>
        <dbReference type="EMBL" id="OGK07348.1"/>
    </source>
</evidence>
<dbReference type="PANTHER" id="PTHR30188">
    <property type="entry name" value="ABC TRANSPORTER PERMEASE PROTEIN-RELATED"/>
    <property type="match status" value="1"/>
</dbReference>
<protein>
    <recommendedName>
        <fullName evidence="4">ABC transporter permease</fullName>
    </recommendedName>
</protein>
<feature type="transmembrane region" description="Helical" evidence="1">
    <location>
        <begin position="96"/>
        <end position="120"/>
    </location>
</feature>
<feature type="transmembrane region" description="Helical" evidence="1">
    <location>
        <begin position="178"/>
        <end position="200"/>
    </location>
</feature>
<evidence type="ECO:0000313" key="3">
    <source>
        <dbReference type="Proteomes" id="UP000179243"/>
    </source>
</evidence>
<dbReference type="Pfam" id="PF02405">
    <property type="entry name" value="MlaE"/>
    <property type="match status" value="1"/>
</dbReference>
<evidence type="ECO:0008006" key="4">
    <source>
        <dbReference type="Google" id="ProtNLM"/>
    </source>
</evidence>
<feature type="transmembrane region" description="Helical" evidence="1">
    <location>
        <begin position="212"/>
        <end position="232"/>
    </location>
</feature>
<keyword evidence="1" id="KW-0812">Transmembrane</keyword>
<keyword evidence="1" id="KW-1133">Transmembrane helix</keyword>
<dbReference type="Proteomes" id="UP000179243">
    <property type="component" value="Unassembled WGS sequence"/>
</dbReference>
<dbReference type="GO" id="GO:0043190">
    <property type="term" value="C:ATP-binding cassette (ABC) transporter complex"/>
    <property type="evidence" value="ECO:0007669"/>
    <property type="project" value="InterPro"/>
</dbReference>
<evidence type="ECO:0000256" key="1">
    <source>
        <dbReference type="SAM" id="Phobius"/>
    </source>
</evidence>
<comment type="caution">
    <text evidence="2">The sequence shown here is derived from an EMBL/GenBank/DDBJ whole genome shotgun (WGS) entry which is preliminary data.</text>
</comment>